<dbReference type="EMBL" id="CP011339">
    <property type="protein sequence ID" value="AKV70854.1"/>
    <property type="molecule type" value="Genomic_DNA"/>
</dbReference>
<reference evidence="2 3" key="1">
    <citation type="journal article" date="2016" name="Stand. Genomic Sci.">
        <title>Complete genome sequence and genomic characterization of Microcystis panniformis FACHB 1757 by third-generation sequencing.</title>
        <authorList>
            <person name="Zhang J.Y."/>
            <person name="Guan R."/>
            <person name="Zhang H.J."/>
            <person name="Li H."/>
            <person name="Xiao P."/>
            <person name="Yu G.L."/>
            <person name="Du L."/>
            <person name="Cao D.M."/>
            <person name="Zhu B.C."/>
            <person name="Li R.H."/>
            <person name="Lu Z.H."/>
        </authorList>
    </citation>
    <scope>NUCLEOTIDE SEQUENCE [LARGE SCALE GENOMIC DNA]</scope>
    <source>
        <strain evidence="2 3">FACHB-1757</strain>
    </source>
</reference>
<protein>
    <submittedName>
        <fullName evidence="2">Uncharacterized protein</fullName>
    </submittedName>
</protein>
<accession>A0A0K1S9Q8</accession>
<keyword evidence="3" id="KW-1185">Reference proteome</keyword>
<proteinExistence type="predicted"/>
<keyword evidence="1" id="KW-0472">Membrane</keyword>
<name>A0A0K1S9Q8_9CHRO</name>
<sequence>MGLCNNTKIARKAAASAQIICTTSTTVMIITLYFPLQSIAVIISYQLSVISYQM</sequence>
<evidence type="ECO:0000313" key="3">
    <source>
        <dbReference type="Proteomes" id="UP000068167"/>
    </source>
</evidence>
<gene>
    <name evidence="2" type="ORF">VL20_6084</name>
</gene>
<evidence type="ECO:0000256" key="1">
    <source>
        <dbReference type="SAM" id="Phobius"/>
    </source>
</evidence>
<keyword evidence="1" id="KW-0812">Transmembrane</keyword>
<feature type="transmembrane region" description="Helical" evidence="1">
    <location>
        <begin position="32"/>
        <end position="52"/>
    </location>
</feature>
<dbReference type="AlphaFoldDB" id="A0A0K1S9Q8"/>
<keyword evidence="1" id="KW-1133">Transmembrane helix</keyword>
<evidence type="ECO:0000313" key="2">
    <source>
        <dbReference type="EMBL" id="AKV70854.1"/>
    </source>
</evidence>
<dbReference type="Proteomes" id="UP000068167">
    <property type="component" value="Chromosome"/>
</dbReference>
<organism evidence="2 3">
    <name type="scientific">Microcystis panniformis FACHB-1757</name>
    <dbReference type="NCBI Taxonomy" id="1638788"/>
    <lineage>
        <taxon>Bacteria</taxon>
        <taxon>Bacillati</taxon>
        <taxon>Cyanobacteriota</taxon>
        <taxon>Cyanophyceae</taxon>
        <taxon>Oscillatoriophycideae</taxon>
        <taxon>Chroococcales</taxon>
        <taxon>Microcystaceae</taxon>
        <taxon>Microcystis</taxon>
    </lineage>
</organism>
<dbReference type="KEGG" id="mpk:VL20_6084"/>